<evidence type="ECO:0000313" key="2">
    <source>
        <dbReference type="EMBL" id="ASP40615.1"/>
    </source>
</evidence>
<dbReference type="Proteomes" id="UP000202440">
    <property type="component" value="Chromosome"/>
</dbReference>
<feature type="region of interest" description="Disordered" evidence="1">
    <location>
        <begin position="77"/>
        <end position="101"/>
    </location>
</feature>
<sequence length="101" mass="11919">MTQDLFEQVKLLSLEVQSLIRQGVKEGVSERIDQRNELLREWFAQVNELIGLTNEQQQFLEQLLQQEQHLLDELEQQQKSLSGHERGKKKLSAYQTISRNQ</sequence>
<gene>
    <name evidence="2" type="ORF">CHH28_18935</name>
</gene>
<evidence type="ECO:0008006" key="4">
    <source>
        <dbReference type="Google" id="ProtNLM"/>
    </source>
</evidence>
<reference evidence="2 3" key="1">
    <citation type="submission" date="2017-07" db="EMBL/GenBank/DDBJ databases">
        <title>Annotated genome sequence of Bacterioplanes sanyensis isolated from Red Sea.</title>
        <authorList>
            <person name="Rehman Z.U."/>
        </authorList>
    </citation>
    <scope>NUCLEOTIDE SEQUENCE [LARGE SCALE GENOMIC DNA]</scope>
    <source>
        <strain evidence="2 3">NV9</strain>
    </source>
</reference>
<dbReference type="KEGG" id="bsan:CHH28_18935"/>
<dbReference type="AlphaFoldDB" id="A0A222FNK7"/>
<proteinExistence type="predicted"/>
<protein>
    <recommendedName>
        <fullName evidence="4">Flagellar protein FliT</fullName>
    </recommendedName>
</protein>
<organism evidence="2 3">
    <name type="scientific">Bacterioplanes sanyensis</name>
    <dbReference type="NCBI Taxonomy" id="1249553"/>
    <lineage>
        <taxon>Bacteria</taxon>
        <taxon>Pseudomonadati</taxon>
        <taxon>Pseudomonadota</taxon>
        <taxon>Gammaproteobacteria</taxon>
        <taxon>Oceanospirillales</taxon>
        <taxon>Oceanospirillaceae</taxon>
        <taxon>Bacterioplanes</taxon>
    </lineage>
</organism>
<evidence type="ECO:0000256" key="1">
    <source>
        <dbReference type="SAM" id="MobiDB-lite"/>
    </source>
</evidence>
<dbReference type="OrthoDB" id="6121239at2"/>
<dbReference type="EMBL" id="CP022530">
    <property type="protein sequence ID" value="ASP40615.1"/>
    <property type="molecule type" value="Genomic_DNA"/>
</dbReference>
<evidence type="ECO:0000313" key="3">
    <source>
        <dbReference type="Proteomes" id="UP000202440"/>
    </source>
</evidence>
<keyword evidence="3" id="KW-1185">Reference proteome</keyword>
<name>A0A222FNK7_9GAMM</name>
<accession>A0A222FNK7</accession>
<dbReference type="RefSeq" id="WP_094061777.1">
    <property type="nucleotide sequence ID" value="NZ_CP022530.1"/>
</dbReference>